<dbReference type="Gene3D" id="1.10.10.570">
    <property type="entry name" value="Winged helix' DNA-binding domain. Chain C. Domain 1"/>
    <property type="match status" value="1"/>
</dbReference>
<evidence type="ECO:0000313" key="2">
    <source>
        <dbReference type="Proteomes" id="UP000315496"/>
    </source>
</evidence>
<dbReference type="GO" id="GO:0071985">
    <property type="term" value="P:multivesicular body sorting pathway"/>
    <property type="evidence" value="ECO:0007669"/>
    <property type="project" value="InterPro"/>
</dbReference>
<dbReference type="SUPFAM" id="SSF46785">
    <property type="entry name" value="Winged helix' DNA-binding domain"/>
    <property type="match status" value="1"/>
</dbReference>
<dbReference type="Proteomes" id="UP000315496">
    <property type="component" value="Chromosome 2"/>
</dbReference>
<dbReference type="InterPro" id="IPR014041">
    <property type="entry name" value="ESCRT-II_cplx_Vps25-sub_N"/>
</dbReference>
<dbReference type="InterPro" id="IPR036390">
    <property type="entry name" value="WH_DNA-bd_sf"/>
</dbReference>
<dbReference type="EMBL" id="VDLU01000002">
    <property type="protein sequence ID" value="TNJ29226.1"/>
    <property type="molecule type" value="Genomic_DNA"/>
</dbReference>
<accession>A0A4Z1STH3</accession>
<name>A0A4Z1STH3_GIAMU</name>
<dbReference type="OrthoDB" id="245150at2759"/>
<keyword evidence="2" id="KW-1185">Reference proteome</keyword>
<dbReference type="Pfam" id="PF05871">
    <property type="entry name" value="ESCRT-II"/>
    <property type="match status" value="1"/>
</dbReference>
<organism evidence="1 2">
    <name type="scientific">Giardia muris</name>
    <dbReference type="NCBI Taxonomy" id="5742"/>
    <lineage>
        <taxon>Eukaryota</taxon>
        <taxon>Metamonada</taxon>
        <taxon>Diplomonadida</taxon>
        <taxon>Hexamitidae</taxon>
        <taxon>Giardiinae</taxon>
        <taxon>Giardia</taxon>
    </lineage>
</organism>
<dbReference type="AlphaFoldDB" id="A0A4Z1STH3"/>
<sequence length="192" mass="21525">MVDENLAELQAFGPFYALQSHRETRERQLELWDGLITSWCRDRRDCRLTPESYTDPKSIFVSNGHAMAEDLYGCLLQHFSTAGRLCPASAVGEMGSHFYLLPLAVPGLAQAFLEQLRGDIGATNQVRCGDILSDRLAHTPLMGLGKELLGWLLQYIDTHPEIGYSIEVWCSTGRKRLETPLTDDDGICLLPR</sequence>
<evidence type="ECO:0000313" key="1">
    <source>
        <dbReference type="EMBL" id="TNJ29226.1"/>
    </source>
</evidence>
<dbReference type="VEuPathDB" id="GiardiaDB:GMRT_11969"/>
<gene>
    <name evidence="1" type="ORF">GMRT_11969</name>
</gene>
<dbReference type="GO" id="GO:0000814">
    <property type="term" value="C:ESCRT II complex"/>
    <property type="evidence" value="ECO:0007669"/>
    <property type="project" value="InterPro"/>
</dbReference>
<protein>
    <submittedName>
        <fullName evidence="1">ESCRT-II-domain-containing protein</fullName>
    </submittedName>
</protein>
<comment type="caution">
    <text evidence="1">The sequence shown here is derived from an EMBL/GenBank/DDBJ whole genome shotgun (WGS) entry which is preliminary data.</text>
</comment>
<proteinExistence type="predicted"/>
<reference evidence="1 2" key="1">
    <citation type="submission" date="2019-05" db="EMBL/GenBank/DDBJ databases">
        <title>The compact genome of Giardia muris reveals important steps in the evolution of intestinal protozoan parasites.</title>
        <authorList>
            <person name="Xu F."/>
            <person name="Jimenez-Gonzalez A."/>
            <person name="Einarsson E."/>
            <person name="Astvaldsson A."/>
            <person name="Peirasmaki D."/>
            <person name="Eckmann L."/>
            <person name="Andersson J.O."/>
            <person name="Svard S.G."/>
            <person name="Jerlstrom-Hultqvist J."/>
        </authorList>
    </citation>
    <scope>NUCLEOTIDE SEQUENCE [LARGE SCALE GENOMIC DNA]</scope>
    <source>
        <strain evidence="1 2">Roberts-Thomson</strain>
    </source>
</reference>
<dbReference type="InterPro" id="IPR008570">
    <property type="entry name" value="ESCRT-II_cplx_Vps25-sub"/>
</dbReference>